<keyword evidence="2" id="KW-1185">Reference proteome</keyword>
<accession>A0ABU8YL95</accession>
<name>A0ABU8YL95_9CYAN</name>
<gene>
    <name evidence="1" type="ORF">WMG39_09930</name>
</gene>
<organism evidence="1 2">
    <name type="scientific">Microcoleus anatoxicus PTRS2</name>
    <dbReference type="NCBI Taxonomy" id="2705321"/>
    <lineage>
        <taxon>Bacteria</taxon>
        <taxon>Bacillati</taxon>
        <taxon>Cyanobacteriota</taxon>
        <taxon>Cyanophyceae</taxon>
        <taxon>Oscillatoriophycideae</taxon>
        <taxon>Oscillatoriales</taxon>
        <taxon>Microcoleaceae</taxon>
        <taxon>Microcoleus</taxon>
        <taxon>Microcoleus anatoxicus</taxon>
    </lineage>
</organism>
<sequence length="66" mass="7082">MKPIAFHVTIQAGYLDRFLAIANTQLADRLALVQPSTTGASPQPLHPAGFAVYLIRKFGNGFAQGI</sequence>
<dbReference type="RefSeq" id="WP_340524380.1">
    <property type="nucleotide sequence ID" value="NZ_JBBLXS010000099.1"/>
</dbReference>
<dbReference type="Proteomes" id="UP001384579">
    <property type="component" value="Unassembled WGS sequence"/>
</dbReference>
<evidence type="ECO:0000313" key="1">
    <source>
        <dbReference type="EMBL" id="MEK0185178.1"/>
    </source>
</evidence>
<reference evidence="1 2" key="1">
    <citation type="journal article" date="2020" name="Harmful Algae">
        <title>Molecular and morphological characterization of a novel dihydroanatoxin-a producing Microcoleus species (cyanobacteria) from the Russian River, California, USA.</title>
        <authorList>
            <person name="Conklin K.Y."/>
            <person name="Stancheva R."/>
            <person name="Otten T.G."/>
            <person name="Fadness R."/>
            <person name="Boyer G.L."/>
            <person name="Read B."/>
            <person name="Zhang X."/>
            <person name="Sheath R.G."/>
        </authorList>
    </citation>
    <scope>NUCLEOTIDE SEQUENCE [LARGE SCALE GENOMIC DNA]</scope>
    <source>
        <strain evidence="1 2">PTRS2</strain>
    </source>
</reference>
<evidence type="ECO:0000313" key="2">
    <source>
        <dbReference type="Proteomes" id="UP001384579"/>
    </source>
</evidence>
<dbReference type="EMBL" id="JBBLXS010000099">
    <property type="protein sequence ID" value="MEK0185178.1"/>
    <property type="molecule type" value="Genomic_DNA"/>
</dbReference>
<protein>
    <submittedName>
        <fullName evidence="1">Uncharacterized protein</fullName>
    </submittedName>
</protein>
<proteinExistence type="predicted"/>
<comment type="caution">
    <text evidence="1">The sequence shown here is derived from an EMBL/GenBank/DDBJ whole genome shotgun (WGS) entry which is preliminary data.</text>
</comment>